<dbReference type="PANTHER" id="PTHR46796">
    <property type="entry name" value="HTH-TYPE TRANSCRIPTIONAL ACTIVATOR RHAS-RELATED"/>
    <property type="match status" value="1"/>
</dbReference>
<dbReference type="PROSITE" id="PS00041">
    <property type="entry name" value="HTH_ARAC_FAMILY_1"/>
    <property type="match status" value="1"/>
</dbReference>
<dbReference type="Gene3D" id="1.10.10.60">
    <property type="entry name" value="Homeodomain-like"/>
    <property type="match status" value="1"/>
</dbReference>
<dbReference type="PROSITE" id="PS01124">
    <property type="entry name" value="HTH_ARAC_FAMILY_2"/>
    <property type="match status" value="1"/>
</dbReference>
<comment type="caution">
    <text evidence="5">The sequence shown here is derived from an EMBL/GenBank/DDBJ whole genome shotgun (WGS) entry which is preliminary data.</text>
</comment>
<reference evidence="5 6" key="1">
    <citation type="submission" date="2024-06" db="EMBL/GenBank/DDBJ databases">
        <title>Genomic Encyclopedia of Type Strains, Phase IV (KMG-IV): sequencing the most valuable type-strain genomes for metagenomic binning, comparative biology and taxonomic classification.</title>
        <authorList>
            <person name="Goeker M."/>
        </authorList>
    </citation>
    <scope>NUCLEOTIDE SEQUENCE [LARGE SCALE GENOMIC DNA]</scope>
    <source>
        <strain evidence="5 6">DSM 17809</strain>
    </source>
</reference>
<dbReference type="EMBL" id="JBEPLU010000001">
    <property type="protein sequence ID" value="MET3526544.1"/>
    <property type="molecule type" value="Genomic_DNA"/>
</dbReference>
<dbReference type="InterPro" id="IPR020449">
    <property type="entry name" value="Tscrpt_reg_AraC-type_HTH"/>
</dbReference>
<protein>
    <submittedName>
        <fullName evidence="5">AraC-like DNA-binding protein</fullName>
    </submittedName>
</protein>
<evidence type="ECO:0000256" key="2">
    <source>
        <dbReference type="ARBA" id="ARBA00023125"/>
    </source>
</evidence>
<feature type="domain" description="HTH araC/xylS-type" evidence="4">
    <location>
        <begin position="211"/>
        <end position="311"/>
    </location>
</feature>
<dbReference type="Proteomes" id="UP001549110">
    <property type="component" value="Unassembled WGS sequence"/>
</dbReference>
<dbReference type="Pfam" id="PF14525">
    <property type="entry name" value="AraC_binding_2"/>
    <property type="match status" value="1"/>
</dbReference>
<evidence type="ECO:0000313" key="6">
    <source>
        <dbReference type="Proteomes" id="UP001549110"/>
    </source>
</evidence>
<organism evidence="5 6">
    <name type="scientific">Phenylobacterium koreense</name>
    <dbReference type="NCBI Taxonomy" id="266125"/>
    <lineage>
        <taxon>Bacteria</taxon>
        <taxon>Pseudomonadati</taxon>
        <taxon>Pseudomonadota</taxon>
        <taxon>Alphaproteobacteria</taxon>
        <taxon>Caulobacterales</taxon>
        <taxon>Caulobacteraceae</taxon>
        <taxon>Phenylobacterium</taxon>
    </lineage>
</organism>
<keyword evidence="3" id="KW-0804">Transcription</keyword>
<dbReference type="InterPro" id="IPR035418">
    <property type="entry name" value="AraC-bd_2"/>
</dbReference>
<evidence type="ECO:0000256" key="1">
    <source>
        <dbReference type="ARBA" id="ARBA00023015"/>
    </source>
</evidence>
<dbReference type="PRINTS" id="PR00032">
    <property type="entry name" value="HTHARAC"/>
</dbReference>
<keyword evidence="1" id="KW-0805">Transcription regulation</keyword>
<proteinExistence type="predicted"/>
<dbReference type="SMART" id="SM00342">
    <property type="entry name" value="HTH_ARAC"/>
    <property type="match status" value="1"/>
</dbReference>
<dbReference type="InterPro" id="IPR018060">
    <property type="entry name" value="HTH_AraC"/>
</dbReference>
<evidence type="ECO:0000313" key="5">
    <source>
        <dbReference type="EMBL" id="MET3526544.1"/>
    </source>
</evidence>
<dbReference type="SUPFAM" id="SSF46689">
    <property type="entry name" value="Homeodomain-like"/>
    <property type="match status" value="1"/>
</dbReference>
<dbReference type="PANTHER" id="PTHR46796:SF6">
    <property type="entry name" value="ARAC SUBFAMILY"/>
    <property type="match status" value="1"/>
</dbReference>
<dbReference type="Pfam" id="PF12833">
    <property type="entry name" value="HTH_18"/>
    <property type="match status" value="1"/>
</dbReference>
<gene>
    <name evidence="5" type="ORF">ABID41_001639</name>
</gene>
<name>A0ABV2EHM8_9CAUL</name>
<evidence type="ECO:0000256" key="3">
    <source>
        <dbReference type="ARBA" id="ARBA00023163"/>
    </source>
</evidence>
<evidence type="ECO:0000259" key="4">
    <source>
        <dbReference type="PROSITE" id="PS01124"/>
    </source>
</evidence>
<dbReference type="InterPro" id="IPR018062">
    <property type="entry name" value="HTH_AraC-typ_CS"/>
</dbReference>
<dbReference type="InterPro" id="IPR050204">
    <property type="entry name" value="AraC_XylS_family_regulators"/>
</dbReference>
<dbReference type="InterPro" id="IPR009057">
    <property type="entry name" value="Homeodomain-like_sf"/>
</dbReference>
<accession>A0ABV2EHM8</accession>
<dbReference type="RefSeq" id="WP_331929228.1">
    <property type="nucleotide sequence ID" value="NZ_JBEPLU010000001.1"/>
</dbReference>
<keyword evidence="6" id="KW-1185">Reference proteome</keyword>
<keyword evidence="2" id="KW-0238">DNA-binding</keyword>
<sequence>MQAGLFLSTEMVAEEQRSEFWREISRPIFDLLPINEEKEDLKGCVHAYTLGELIISSVQFNQQNYLRDRRAIVHSGLDHYLLQVMTGGSLVADCDGLSVVARPGDIWLFDLARPYRCNAEAGSRITLAVPREPIDRANGGRSAHGMVLPGADPLTGMLRRYLVDLHETMDRIGPDDLAAMETATIELVSSITGRRPWSEGRQSSSVDRIRARMFEFIDAHIGDPQLGPELLMRHFQMSRAHLYRFFAELGGVNAVIRNRRLDAALRTLKRPSPSRRTITDLALELGFANSGHFTRAFTRRFSVSPSGVRPGVWLPDGDGGARRLQTHLASQIRTWNDRTALPTNAVDAEALIDVPDPAVMQAEHI</sequence>